<protein>
    <submittedName>
        <fullName evidence="2">Site-specific recombinase</fullName>
    </submittedName>
</protein>
<feature type="region of interest" description="Disordered" evidence="1">
    <location>
        <begin position="68"/>
        <end position="90"/>
    </location>
</feature>
<proteinExistence type="predicted"/>
<name>C0INC1_9BACT</name>
<evidence type="ECO:0000313" key="2">
    <source>
        <dbReference type="EMBL" id="ACN58807.1"/>
    </source>
</evidence>
<dbReference type="EMBL" id="EU408350">
    <property type="protein sequence ID" value="ACN58807.1"/>
    <property type="molecule type" value="Genomic_DNA"/>
</dbReference>
<reference evidence="2" key="1">
    <citation type="journal article" date="2009" name="ISME J.">
        <title>Functional metagenomics reveals diverse beta-lactamases in a remote Alaskan soil.</title>
        <authorList>
            <person name="Allen H.K."/>
            <person name="Moe L.A."/>
            <person name="Rodbumrer J."/>
            <person name="Gaarder A."/>
            <person name="Handelsman J."/>
        </authorList>
    </citation>
    <scope>NUCLEOTIDE SEQUENCE</scope>
</reference>
<evidence type="ECO:0000256" key="1">
    <source>
        <dbReference type="SAM" id="MobiDB-lite"/>
    </source>
</evidence>
<sequence length="90" mass="9913">MQEVGKCAQRSKAFSMERLKKKLGNLRIGDLYRERLVAFGRDRAREEAGPHTIGADLSYVQTILSHAAEGPPPMRSAMPMPRTGCGRAAD</sequence>
<organism evidence="2">
    <name type="scientific">uncultured bacterium BLR9</name>
    <dbReference type="NCBI Taxonomy" id="506525"/>
    <lineage>
        <taxon>Bacteria</taxon>
        <taxon>environmental samples</taxon>
    </lineage>
</organism>
<accession>C0INC1</accession>
<dbReference type="AlphaFoldDB" id="C0INC1"/>
<gene>
    <name evidence="2" type="ORF">AKSOIL_0162</name>
</gene>